<reference evidence="2" key="1">
    <citation type="submission" date="2023-06" db="EMBL/GenBank/DDBJ databases">
        <title>Reference genome for the Northern bat (Eptesicus nilssonii), a most northern bat species.</title>
        <authorList>
            <person name="Laine V.N."/>
            <person name="Pulliainen A.T."/>
            <person name="Lilley T.M."/>
        </authorList>
    </citation>
    <scope>NUCLEOTIDE SEQUENCE</scope>
    <source>
        <strain evidence="2">BLF_Eptnil</strain>
        <tissue evidence="2">Kidney</tissue>
    </source>
</reference>
<feature type="non-terminal residue" evidence="2">
    <location>
        <position position="199"/>
    </location>
</feature>
<dbReference type="Proteomes" id="UP001177744">
    <property type="component" value="Unassembled WGS sequence"/>
</dbReference>
<keyword evidence="3" id="KW-1185">Reference proteome</keyword>
<evidence type="ECO:0000313" key="2">
    <source>
        <dbReference type="EMBL" id="KAK1339232.1"/>
    </source>
</evidence>
<protein>
    <submittedName>
        <fullName evidence="2">Uncharacterized protein</fullName>
    </submittedName>
</protein>
<organism evidence="2 3">
    <name type="scientific">Cnephaeus nilssonii</name>
    <name type="common">Northern bat</name>
    <name type="synonym">Eptesicus nilssonii</name>
    <dbReference type="NCBI Taxonomy" id="3371016"/>
    <lineage>
        <taxon>Eukaryota</taxon>
        <taxon>Metazoa</taxon>
        <taxon>Chordata</taxon>
        <taxon>Craniata</taxon>
        <taxon>Vertebrata</taxon>
        <taxon>Euteleostomi</taxon>
        <taxon>Mammalia</taxon>
        <taxon>Eutheria</taxon>
        <taxon>Laurasiatheria</taxon>
        <taxon>Chiroptera</taxon>
        <taxon>Yangochiroptera</taxon>
        <taxon>Vespertilionidae</taxon>
        <taxon>Cnephaeus</taxon>
    </lineage>
</organism>
<accession>A0AA40HXN2</accession>
<dbReference type="AlphaFoldDB" id="A0AA40HXN2"/>
<feature type="region of interest" description="Disordered" evidence="1">
    <location>
        <begin position="65"/>
        <end position="102"/>
    </location>
</feature>
<feature type="region of interest" description="Disordered" evidence="1">
    <location>
        <begin position="1"/>
        <end position="22"/>
    </location>
</feature>
<sequence length="199" mass="21671">MCTPCEKPGQPSRGESWPSRPQLPSPAGLIAHNYPPLLAILWWPSLTTWGWPSCKHIEALGRRSMRRGRSAPWGSTPWPSPASTGRRWWRRSSPGPTSAAAMCTATTTGATAVTRRPTSGSVPCAGLWAPTCLCGSAVRQDFTWTQDRQHTRSPLWTRVLGEVCEVLVSDPAAARNSRVSCRLPLLCHAAGRGAELHQI</sequence>
<comment type="caution">
    <text evidence="2">The sequence shown here is derived from an EMBL/GenBank/DDBJ whole genome shotgun (WGS) entry which is preliminary data.</text>
</comment>
<name>A0AA40HXN2_CNENI</name>
<dbReference type="EMBL" id="JAULJE010000009">
    <property type="protein sequence ID" value="KAK1339232.1"/>
    <property type="molecule type" value="Genomic_DNA"/>
</dbReference>
<evidence type="ECO:0000313" key="3">
    <source>
        <dbReference type="Proteomes" id="UP001177744"/>
    </source>
</evidence>
<proteinExistence type="predicted"/>
<evidence type="ECO:0000256" key="1">
    <source>
        <dbReference type="SAM" id="MobiDB-lite"/>
    </source>
</evidence>
<gene>
    <name evidence="2" type="ORF">QTO34_019910</name>
</gene>